<sequence length="141" mass="15632">MRSIDNSVIEKIATLSGELPEKQKQQLLDLIGSWREDVRQAPRAPYKELLNFTSKKGSHYGHAHDVSASGVFIETTAYFEVGEQVNLVLTFISAPNPVRLTGSVVRKTADGIGVHFDESSQSQVKEMDSIISKHALILRQP</sequence>
<evidence type="ECO:0000259" key="1">
    <source>
        <dbReference type="Pfam" id="PF07238"/>
    </source>
</evidence>
<dbReference type="GO" id="GO:0035438">
    <property type="term" value="F:cyclic-di-GMP binding"/>
    <property type="evidence" value="ECO:0007669"/>
    <property type="project" value="InterPro"/>
</dbReference>
<dbReference type="STRING" id="1921010.MMIC_P1565"/>
<feature type="domain" description="PilZ" evidence="1">
    <location>
        <begin position="38"/>
        <end position="130"/>
    </location>
</feature>
<proteinExistence type="predicted"/>
<comment type="caution">
    <text evidence="2">The sequence shown here is derived from an EMBL/GenBank/DDBJ whole genome shotgun (WGS) entry which is preliminary data.</text>
</comment>
<dbReference type="Gene3D" id="2.40.10.220">
    <property type="entry name" value="predicted glycosyltransferase like domains"/>
    <property type="match status" value="1"/>
</dbReference>
<accession>A0A1L8CNU6</accession>
<dbReference type="InterPro" id="IPR009875">
    <property type="entry name" value="PilZ_domain"/>
</dbReference>
<dbReference type="Pfam" id="PF07238">
    <property type="entry name" value="PilZ"/>
    <property type="match status" value="1"/>
</dbReference>
<keyword evidence="3" id="KW-1185">Reference proteome</keyword>
<evidence type="ECO:0000313" key="3">
    <source>
        <dbReference type="Proteomes" id="UP000231632"/>
    </source>
</evidence>
<dbReference type="RefSeq" id="WP_072659980.1">
    <property type="nucleotide sequence ID" value="NZ_BDFD01000013.1"/>
</dbReference>
<dbReference type="Proteomes" id="UP000231632">
    <property type="component" value="Unassembled WGS sequence"/>
</dbReference>
<reference evidence="2 3" key="1">
    <citation type="journal article" date="2017" name="Arch. Microbiol.">
        <title>Mariprofundus micogutta sp. nov., a novel iron-oxidizing zetaproteobacterium isolated from a deep-sea hydrothermal field at the Bayonnaise knoll of the Izu-Ogasawara arc, and a description of Mariprofundales ord. nov. and Zetaproteobacteria classis nov.</title>
        <authorList>
            <person name="Makita H."/>
            <person name="Tanaka E."/>
            <person name="Mitsunobu S."/>
            <person name="Miyazaki M."/>
            <person name="Nunoura T."/>
            <person name="Uematsu K."/>
            <person name="Takaki Y."/>
            <person name="Nishi S."/>
            <person name="Shimamura S."/>
            <person name="Takai K."/>
        </authorList>
    </citation>
    <scope>NUCLEOTIDE SEQUENCE [LARGE SCALE GENOMIC DNA]</scope>
    <source>
        <strain evidence="2 3">ET2</strain>
    </source>
</reference>
<organism evidence="2 3">
    <name type="scientific">Mariprofundus micogutta</name>
    <dbReference type="NCBI Taxonomy" id="1921010"/>
    <lineage>
        <taxon>Bacteria</taxon>
        <taxon>Pseudomonadati</taxon>
        <taxon>Pseudomonadota</taxon>
        <taxon>Candidatius Mariprofundia</taxon>
        <taxon>Mariprofundales</taxon>
        <taxon>Mariprofundaceae</taxon>
        <taxon>Mariprofundus</taxon>
    </lineage>
</organism>
<protein>
    <submittedName>
        <fullName evidence="2">PilZ domain protein</fullName>
    </submittedName>
</protein>
<dbReference type="EMBL" id="BDFD01000013">
    <property type="protein sequence ID" value="GAV20596.1"/>
    <property type="molecule type" value="Genomic_DNA"/>
</dbReference>
<dbReference type="OrthoDB" id="5295474at2"/>
<dbReference type="SUPFAM" id="SSF141371">
    <property type="entry name" value="PilZ domain-like"/>
    <property type="match status" value="1"/>
</dbReference>
<dbReference type="AlphaFoldDB" id="A0A1L8CNU6"/>
<evidence type="ECO:0000313" key="2">
    <source>
        <dbReference type="EMBL" id="GAV20596.1"/>
    </source>
</evidence>
<gene>
    <name evidence="2" type="ORF">MMIC_P1565</name>
</gene>
<name>A0A1L8CNU6_9PROT</name>